<evidence type="ECO:0000256" key="1">
    <source>
        <dbReference type="SAM" id="MobiDB-lite"/>
    </source>
</evidence>
<evidence type="ECO:0000256" key="2">
    <source>
        <dbReference type="SAM" id="SignalP"/>
    </source>
</evidence>
<dbReference type="HOGENOM" id="CLU_1648946_0_0_4"/>
<dbReference type="EMBL" id="ADMS01000040">
    <property type="protein sequence ID" value="EFF76963.1"/>
    <property type="molecule type" value="Genomic_DNA"/>
</dbReference>
<accession>D4X8D6</accession>
<reference evidence="4" key="1">
    <citation type="submission" date="2010-03" db="EMBL/GenBank/DDBJ databases">
        <title>Complete sequence of Mobiluncus curtisii ATCC 43063.</title>
        <authorList>
            <person name="Muzny D."/>
            <person name="Qin X."/>
            <person name="Deng J."/>
            <person name="Jiang H."/>
            <person name="Liu Y."/>
            <person name="Qu J."/>
            <person name="Song X.-Z."/>
            <person name="Zhang L."/>
            <person name="Thornton R."/>
            <person name="Coyle M."/>
            <person name="Francisco L."/>
            <person name="Jackson L."/>
            <person name="Javaid M."/>
            <person name="Korchina V."/>
            <person name="Kovar C."/>
            <person name="Mata R."/>
            <person name="Mathew T."/>
            <person name="Ngo R."/>
            <person name="Nguyen L."/>
            <person name="Nguyen N."/>
            <person name="Okwuonu G."/>
            <person name="Ongeri F."/>
            <person name="Pham C."/>
            <person name="Simmons D."/>
            <person name="Wilczek-Boney K."/>
            <person name="Hale W."/>
            <person name="Jakkamsetti A."/>
            <person name="Pham P."/>
            <person name="Ruth R."/>
            <person name="San Lucas F."/>
            <person name="Warren J."/>
            <person name="Zhang J."/>
            <person name="Zhao Z."/>
            <person name="Zhou C."/>
            <person name="Zhu D."/>
            <person name="Lee S."/>
            <person name="Bess C."/>
            <person name="Blankenburg K."/>
            <person name="Forbes L."/>
            <person name="Fu Q."/>
            <person name="Gubbala S."/>
            <person name="Hirani K."/>
            <person name="Jayaseelan J.C."/>
            <person name="Lara F."/>
            <person name="Munidasa M."/>
            <person name="Palculict T."/>
            <person name="Patil S."/>
            <person name="Pu L.-L."/>
            <person name="Saada N."/>
            <person name="Tang L."/>
            <person name="Weissenberger G."/>
            <person name="Zhu Y."/>
            <person name="Hemphill L."/>
            <person name="Shang Y."/>
            <person name="Youmans B."/>
            <person name="Ayvaz T."/>
            <person name="Ross M."/>
            <person name="Santibanez J."/>
            <person name="Aqrawi P."/>
            <person name="Gross S."/>
            <person name="Joshi V."/>
            <person name="Fowler G."/>
            <person name="Nazareth L."/>
            <person name="Reid J."/>
            <person name="Worley K."/>
            <person name="Petrosino J."/>
            <person name="Highlander S."/>
            <person name="Gibbs R."/>
            <person name="Gibbs R."/>
        </authorList>
    </citation>
    <scope>NUCLEOTIDE SEQUENCE [LARGE SCALE GENOMIC DNA]</scope>
    <source>
        <strain evidence="4">ATCC 43553</strain>
    </source>
</reference>
<organism evidence="3 4">
    <name type="scientific">Achromobacter piechaudii ATCC 43553</name>
    <dbReference type="NCBI Taxonomy" id="742159"/>
    <lineage>
        <taxon>Bacteria</taxon>
        <taxon>Pseudomonadati</taxon>
        <taxon>Pseudomonadota</taxon>
        <taxon>Betaproteobacteria</taxon>
        <taxon>Burkholderiales</taxon>
        <taxon>Alcaligenaceae</taxon>
        <taxon>Achromobacter</taxon>
    </lineage>
</organism>
<gene>
    <name evidence="3" type="ORF">HMPREF0004_1722</name>
</gene>
<dbReference type="AlphaFoldDB" id="D4X8D6"/>
<proteinExistence type="predicted"/>
<dbReference type="Proteomes" id="UP000004510">
    <property type="component" value="Unassembled WGS sequence"/>
</dbReference>
<feature type="region of interest" description="Disordered" evidence="1">
    <location>
        <begin position="30"/>
        <end position="66"/>
    </location>
</feature>
<keyword evidence="2" id="KW-0732">Signal</keyword>
<feature type="chain" id="PRO_5003067082" evidence="2">
    <location>
        <begin position="21"/>
        <end position="158"/>
    </location>
</feature>
<dbReference type="PATRIC" id="fig|742159.3.peg.2628"/>
<evidence type="ECO:0000313" key="3">
    <source>
        <dbReference type="EMBL" id="EFF76963.1"/>
    </source>
</evidence>
<evidence type="ECO:0000313" key="4">
    <source>
        <dbReference type="Proteomes" id="UP000004510"/>
    </source>
</evidence>
<name>D4X8D6_9BURK</name>
<comment type="caution">
    <text evidence="3">The sequence shown here is derived from an EMBL/GenBank/DDBJ whole genome shotgun (WGS) entry which is preliminary data.</text>
</comment>
<feature type="signal peptide" evidence="2">
    <location>
        <begin position="1"/>
        <end position="20"/>
    </location>
</feature>
<sequence>MMKRWITAAIAALAPAAALMAEPAPTPDVDLFPSQSWNSLKDRTPAQPLAEASDAQTPSADVPSLEDALAAAPPADRVDSAPVFEPIGEWVDAGRRIVVLSHQGEAHLLCQRCDLDGAVRPGGAVTPQYRFRALEPKRVVLVDAQGRQVLVDLSPLAQ</sequence>
<protein>
    <submittedName>
        <fullName evidence="3">Uncharacterized protein</fullName>
    </submittedName>
</protein>